<evidence type="ECO:0000313" key="3">
    <source>
        <dbReference type="Proteomes" id="UP001239462"/>
    </source>
</evidence>
<sequence>PWLDYLMHRFEEHDLTTAIGRQRESFALQVIAANLPTERETQKMLSRTLPIVEEIRRKMFQTRSARDQIEKNVAEMLQEVRFQAPSRDPWQVSQGGAHGTPDRNSPVGAPTAKIGVESIENPLYDAPQRI</sequence>
<evidence type="ECO:0000256" key="1">
    <source>
        <dbReference type="SAM" id="MobiDB-lite"/>
    </source>
</evidence>
<name>A0ABT7PNY5_9BACT</name>
<proteinExistence type="predicted"/>
<keyword evidence="3" id="KW-1185">Reference proteome</keyword>
<reference evidence="2 3" key="1">
    <citation type="submission" date="2023-06" db="EMBL/GenBank/DDBJ databases">
        <title>Roseiconus lacunae JC819 isolated from Gulf of Mannar region, Tamil Nadu.</title>
        <authorList>
            <person name="Pk S."/>
            <person name="Ch S."/>
            <person name="Ch V.R."/>
        </authorList>
    </citation>
    <scope>NUCLEOTIDE SEQUENCE [LARGE SCALE GENOMIC DNA]</scope>
    <source>
        <strain evidence="2 3">JC819</strain>
    </source>
</reference>
<feature type="non-terminal residue" evidence="2">
    <location>
        <position position="1"/>
    </location>
</feature>
<dbReference type="Proteomes" id="UP001239462">
    <property type="component" value="Unassembled WGS sequence"/>
</dbReference>
<dbReference type="EMBL" id="JASZZN010000019">
    <property type="protein sequence ID" value="MDM4018220.1"/>
    <property type="molecule type" value="Genomic_DNA"/>
</dbReference>
<gene>
    <name evidence="2" type="ORF">QTN89_22410</name>
</gene>
<dbReference type="RefSeq" id="WP_289165933.1">
    <property type="nucleotide sequence ID" value="NZ_JASZZN010000019.1"/>
</dbReference>
<comment type="caution">
    <text evidence="2">The sequence shown here is derived from an EMBL/GenBank/DDBJ whole genome shotgun (WGS) entry which is preliminary data.</text>
</comment>
<accession>A0ABT7PNY5</accession>
<protein>
    <submittedName>
        <fullName evidence="2">Uncharacterized protein</fullName>
    </submittedName>
</protein>
<organism evidence="2 3">
    <name type="scientific">Roseiconus lacunae</name>
    <dbReference type="NCBI Taxonomy" id="2605694"/>
    <lineage>
        <taxon>Bacteria</taxon>
        <taxon>Pseudomonadati</taxon>
        <taxon>Planctomycetota</taxon>
        <taxon>Planctomycetia</taxon>
        <taxon>Pirellulales</taxon>
        <taxon>Pirellulaceae</taxon>
        <taxon>Roseiconus</taxon>
    </lineage>
</organism>
<evidence type="ECO:0000313" key="2">
    <source>
        <dbReference type="EMBL" id="MDM4018220.1"/>
    </source>
</evidence>
<feature type="region of interest" description="Disordered" evidence="1">
    <location>
        <begin position="84"/>
        <end position="130"/>
    </location>
</feature>